<comment type="caution">
    <text evidence="1">The sequence shown here is derived from an EMBL/GenBank/DDBJ whole genome shotgun (WGS) entry which is preliminary data.</text>
</comment>
<dbReference type="AlphaFoldDB" id="A0A5B0WQD6"/>
<dbReference type="Proteomes" id="UP000323708">
    <property type="component" value="Unassembled WGS sequence"/>
</dbReference>
<dbReference type="RefSeq" id="WP_149612768.1">
    <property type="nucleotide sequence ID" value="NZ_VTUX01000009.1"/>
</dbReference>
<protein>
    <recommendedName>
        <fullName evidence="3">FHA domain-containing protein</fullName>
    </recommendedName>
</protein>
<accession>A0A5B0WQD6</accession>
<evidence type="ECO:0000313" key="1">
    <source>
        <dbReference type="EMBL" id="KAA1189006.1"/>
    </source>
</evidence>
<dbReference type="EMBL" id="VTUX01000009">
    <property type="protein sequence ID" value="KAA1189006.1"/>
    <property type="molecule type" value="Genomic_DNA"/>
</dbReference>
<reference evidence="1 2" key="1">
    <citation type="submission" date="2019-09" db="EMBL/GenBank/DDBJ databases">
        <authorList>
            <person name="Chen X.-Y."/>
        </authorList>
    </citation>
    <scope>NUCLEOTIDE SEQUENCE [LARGE SCALE GENOMIC DNA]</scope>
    <source>
        <strain evidence="1 2">NY5</strain>
    </source>
</reference>
<evidence type="ECO:0008006" key="3">
    <source>
        <dbReference type="Google" id="ProtNLM"/>
    </source>
</evidence>
<name>A0A5B0WQD6_9GAMM</name>
<proteinExistence type="predicted"/>
<organism evidence="1 2">
    <name type="scientific">Pseudohalioglobus sediminis</name>
    <dbReference type="NCBI Taxonomy" id="2606449"/>
    <lineage>
        <taxon>Bacteria</taxon>
        <taxon>Pseudomonadati</taxon>
        <taxon>Pseudomonadota</taxon>
        <taxon>Gammaproteobacteria</taxon>
        <taxon>Cellvibrionales</taxon>
        <taxon>Halieaceae</taxon>
        <taxon>Pseudohalioglobus</taxon>
    </lineage>
</organism>
<keyword evidence="2" id="KW-1185">Reference proteome</keyword>
<gene>
    <name evidence="1" type="ORF">F0M18_17540</name>
</gene>
<evidence type="ECO:0000313" key="2">
    <source>
        <dbReference type="Proteomes" id="UP000323708"/>
    </source>
</evidence>
<sequence>MTVALLDINDCNLQLWGSTRLVQSPGYALLEGSEYRFGSDARGRARLQPRAINNRFWWQLNTEALQPSLGPARHTADLAHAHLQCIHREGGEPTELLLACPGSMQREQLSLLLGIAQQCPFQAVGLVHRSALLGSLHGGNGPLFHLELQLHQALVTQLQADGKEITVQRAVPLPGCGMLQVQEHLVTVVANAFIQQTRFDPRRKAATEQQLYDALPSALQSLAVQAETNIEINGYRARVSNTDMATAGTRLFTAAADAVKKEAAGAQVIVDPLPAMLPGLHTHFGNLQVSDGDALWQAAQRHGGALVNRETALSFIATLPCLGGEQVTAITPEPVAEPEVIEPVSHPTHLLIGASAQALATHMDAAPGLSLEQDDRGWRLCDTAVVNGASCHAGTVLRTGDRIALGDTVALLIEVQP</sequence>